<comment type="caution">
    <text evidence="1">The sequence shown here is derived from an EMBL/GenBank/DDBJ whole genome shotgun (WGS) entry which is preliminary data.</text>
</comment>
<gene>
    <name evidence="1" type="ORF">PGIGA_G00196010</name>
</gene>
<dbReference type="Proteomes" id="UP000829447">
    <property type="component" value="Linkage Group LG30"/>
</dbReference>
<accession>A0ACC5XYF4</accession>
<organism evidence="1 2">
    <name type="scientific">Pangasianodon gigas</name>
    <name type="common">Mekong giant catfish</name>
    <name type="synonym">Pangasius gigas</name>
    <dbReference type="NCBI Taxonomy" id="30993"/>
    <lineage>
        <taxon>Eukaryota</taxon>
        <taxon>Metazoa</taxon>
        <taxon>Chordata</taxon>
        <taxon>Craniata</taxon>
        <taxon>Vertebrata</taxon>
        <taxon>Euteleostomi</taxon>
        <taxon>Actinopterygii</taxon>
        <taxon>Neopterygii</taxon>
        <taxon>Teleostei</taxon>
        <taxon>Ostariophysi</taxon>
        <taxon>Siluriformes</taxon>
        <taxon>Pangasiidae</taxon>
        <taxon>Pangasianodon</taxon>
    </lineage>
</organism>
<evidence type="ECO:0000313" key="2">
    <source>
        <dbReference type="Proteomes" id="UP000829447"/>
    </source>
</evidence>
<name>A0ACC5XYF4_PANGG</name>
<keyword evidence="2" id="KW-1185">Reference proteome</keyword>
<protein>
    <submittedName>
        <fullName evidence="1">Uncharacterized protein</fullName>
    </submittedName>
</protein>
<reference evidence="1 2" key="1">
    <citation type="journal article" date="2022" name="bioRxiv">
        <title>An ancient truncated duplication of the anti-Mullerian hormone receptor type 2 gene is a potential conserved master sex determinant in the Pangasiidae catfish family.</title>
        <authorList>
            <person name="Wen M."/>
            <person name="Pan Q."/>
            <person name="Jouanno E."/>
            <person name="Montfort J."/>
            <person name="Zahm M."/>
            <person name="Cabau C."/>
            <person name="Klopp C."/>
            <person name="Iampietro C."/>
            <person name="Roques C."/>
            <person name="Bouchez O."/>
            <person name="Castinel A."/>
            <person name="Donnadieu C."/>
            <person name="Parrinello H."/>
            <person name="Poncet C."/>
            <person name="Belmonte E."/>
            <person name="Gautier V."/>
            <person name="Avarre J.-C."/>
            <person name="Dugue R."/>
            <person name="Gustiano R."/>
            <person name="Ha T.T.T."/>
            <person name="Campet M."/>
            <person name="Sriphairoj K."/>
            <person name="Ribolli J."/>
            <person name="de Almeida F.L."/>
            <person name="Desvignes T."/>
            <person name="Postlethwait J.H."/>
            <person name="Bucao C.F."/>
            <person name="Robinson-Rechavi M."/>
            <person name="Bobe J."/>
            <person name="Herpin A."/>
            <person name="Guiguen Y."/>
        </authorList>
    </citation>
    <scope>NUCLEOTIDE SEQUENCE [LARGE SCALE GENOMIC DNA]</scope>
    <source>
        <strain evidence="1">YG-Dec2019</strain>
    </source>
</reference>
<proteinExistence type="predicted"/>
<dbReference type="EMBL" id="CM040483">
    <property type="protein sequence ID" value="MCI4395785.1"/>
    <property type="molecule type" value="Genomic_DNA"/>
</dbReference>
<sequence>MKPVSAPEKNIKKISGFDVQDFCTDLAYWFKSSTKRKNMLDEFCVFCDTKYMEVLQHLSIRWLSLDLAVNRILRLYNAVKSCFRAFCGATPQVGK</sequence>
<feature type="non-terminal residue" evidence="1">
    <location>
        <position position="95"/>
    </location>
</feature>
<evidence type="ECO:0000313" key="1">
    <source>
        <dbReference type="EMBL" id="MCI4395785.1"/>
    </source>
</evidence>